<dbReference type="AlphaFoldDB" id="A0A182EVP6"/>
<evidence type="ECO:0000256" key="1">
    <source>
        <dbReference type="SAM" id="Phobius"/>
    </source>
</evidence>
<organism evidence="4">
    <name type="scientific">Onchocerca ochengi</name>
    <name type="common">Filarial nematode worm</name>
    <dbReference type="NCBI Taxonomy" id="42157"/>
    <lineage>
        <taxon>Eukaryota</taxon>
        <taxon>Metazoa</taxon>
        <taxon>Ecdysozoa</taxon>
        <taxon>Nematoda</taxon>
        <taxon>Chromadorea</taxon>
        <taxon>Rhabditida</taxon>
        <taxon>Spirurina</taxon>
        <taxon>Spiruromorpha</taxon>
        <taxon>Filarioidea</taxon>
        <taxon>Onchocercidae</taxon>
        <taxon>Onchocerca</taxon>
    </lineage>
</organism>
<keyword evidence="3" id="KW-1185">Reference proteome</keyword>
<keyword evidence="1" id="KW-1133">Transmembrane helix</keyword>
<accession>A0A182EVP6</accession>
<name>A0A182EVP6_ONCOC</name>
<evidence type="ECO:0000313" key="3">
    <source>
        <dbReference type="Proteomes" id="UP000271087"/>
    </source>
</evidence>
<dbReference type="EMBL" id="UYRW01010033">
    <property type="protein sequence ID" value="VDM98417.1"/>
    <property type="molecule type" value="Genomic_DNA"/>
</dbReference>
<dbReference type="WBParaSite" id="nOo.2.0.1.t12237-RA">
    <property type="protein sequence ID" value="nOo.2.0.1.t12237-RA"/>
    <property type="gene ID" value="nOo.2.0.1.g12237"/>
</dbReference>
<reference evidence="2 3" key="2">
    <citation type="submission" date="2018-08" db="EMBL/GenBank/DDBJ databases">
        <authorList>
            <person name="Laetsch R D."/>
            <person name="Stevens L."/>
            <person name="Kumar S."/>
            <person name="Blaxter L. M."/>
        </authorList>
    </citation>
    <scope>NUCLEOTIDE SEQUENCE [LARGE SCALE GENOMIC DNA]</scope>
</reference>
<evidence type="ECO:0000313" key="4">
    <source>
        <dbReference type="WBParaSite" id="nOo.2.0.1.t12237-RA"/>
    </source>
</evidence>
<feature type="transmembrane region" description="Helical" evidence="1">
    <location>
        <begin position="42"/>
        <end position="59"/>
    </location>
</feature>
<reference evidence="4" key="1">
    <citation type="submission" date="2016-06" db="UniProtKB">
        <authorList>
            <consortium name="WormBaseParasite"/>
        </authorList>
    </citation>
    <scope>IDENTIFICATION</scope>
</reference>
<sequence>MMSIYIRVWIQEYQLNTSLFHLNICYTTMICTNGSYNLRPKSSTLTTATLLFVAARFLFLNTKRATAEY</sequence>
<dbReference type="Proteomes" id="UP000271087">
    <property type="component" value="Unassembled WGS sequence"/>
</dbReference>
<evidence type="ECO:0000313" key="2">
    <source>
        <dbReference type="EMBL" id="VDM98417.1"/>
    </source>
</evidence>
<keyword evidence="1" id="KW-0812">Transmembrane</keyword>
<gene>
    <name evidence="2" type="ORF">NOO_LOCUS12237</name>
</gene>
<protein>
    <submittedName>
        <fullName evidence="4">Ovule protein</fullName>
    </submittedName>
</protein>
<proteinExistence type="predicted"/>
<keyword evidence="1" id="KW-0472">Membrane</keyword>